<dbReference type="GO" id="GO:0009435">
    <property type="term" value="P:NAD+ biosynthetic process"/>
    <property type="evidence" value="ECO:0007669"/>
    <property type="project" value="UniProtKB-UniPathway"/>
</dbReference>
<protein>
    <recommendedName>
        <fullName evidence="4">nicotinate-nucleotide diphosphorylase (carboxylating)</fullName>
        <ecNumber evidence="4">2.4.2.19</ecNumber>
    </recommendedName>
    <alternativeName>
        <fullName evidence="8">Quinolinate phosphoribosyltransferase [decarboxylating]</fullName>
    </alternativeName>
</protein>
<keyword evidence="6 9" id="KW-0328">Glycosyltransferase</keyword>
<accession>A0A369KWA6</accession>
<dbReference type="CDD" id="cd01572">
    <property type="entry name" value="QPRTase"/>
    <property type="match status" value="1"/>
</dbReference>
<comment type="caution">
    <text evidence="13">The sequence shown here is derived from an EMBL/GenBank/DDBJ whole genome shotgun (WGS) entry which is preliminary data.</text>
</comment>
<comment type="similarity">
    <text evidence="3 9">Belongs to the NadC/ModD family.</text>
</comment>
<dbReference type="GO" id="GO:0004514">
    <property type="term" value="F:nicotinate-nucleotide diphosphorylase (carboxylating) activity"/>
    <property type="evidence" value="ECO:0007669"/>
    <property type="project" value="UniProtKB-EC"/>
</dbReference>
<dbReference type="InterPro" id="IPR022412">
    <property type="entry name" value="Quinolinate_PRibosylTrfase_N"/>
</dbReference>
<keyword evidence="14" id="KW-1185">Reference proteome</keyword>
<evidence type="ECO:0000256" key="4">
    <source>
        <dbReference type="ARBA" id="ARBA00011944"/>
    </source>
</evidence>
<feature type="binding site" evidence="10">
    <location>
        <position position="131"/>
    </location>
    <ligand>
        <name>substrate</name>
    </ligand>
</feature>
<keyword evidence="7 9" id="KW-0808">Transferase</keyword>
<evidence type="ECO:0000256" key="5">
    <source>
        <dbReference type="ARBA" id="ARBA00022642"/>
    </source>
</evidence>
<feature type="binding site" evidence="10">
    <location>
        <begin position="298"/>
        <end position="300"/>
    </location>
    <ligand>
        <name>substrate</name>
    </ligand>
</feature>
<evidence type="ECO:0000256" key="3">
    <source>
        <dbReference type="ARBA" id="ARBA00009400"/>
    </source>
</evidence>
<dbReference type="EC" id="2.4.2.19" evidence="4"/>
<dbReference type="GO" id="GO:0034213">
    <property type="term" value="P:quinolinate catabolic process"/>
    <property type="evidence" value="ECO:0007669"/>
    <property type="project" value="TreeGrafter"/>
</dbReference>
<dbReference type="Pfam" id="PF01729">
    <property type="entry name" value="QRPTase_C"/>
    <property type="match status" value="1"/>
</dbReference>
<evidence type="ECO:0000259" key="11">
    <source>
        <dbReference type="Pfam" id="PF01729"/>
    </source>
</evidence>
<feature type="domain" description="Quinolinate phosphoribosyl transferase C-terminal" evidence="11">
    <location>
        <begin position="143"/>
        <end position="313"/>
    </location>
</feature>
<dbReference type="InterPro" id="IPR027277">
    <property type="entry name" value="NadC/ModD"/>
</dbReference>
<dbReference type="Gene3D" id="3.90.1170.20">
    <property type="entry name" value="Quinolinate phosphoribosyl transferase, N-terminal domain"/>
    <property type="match status" value="1"/>
</dbReference>
<evidence type="ECO:0000256" key="7">
    <source>
        <dbReference type="ARBA" id="ARBA00022679"/>
    </source>
</evidence>
<dbReference type="PANTHER" id="PTHR32179:SF3">
    <property type="entry name" value="NICOTINATE-NUCLEOTIDE PYROPHOSPHORYLASE [CARBOXYLATING]"/>
    <property type="match status" value="1"/>
</dbReference>
<dbReference type="Pfam" id="PF02749">
    <property type="entry name" value="QRPTase_N"/>
    <property type="match status" value="1"/>
</dbReference>
<feature type="binding site" evidence="10">
    <location>
        <begin position="166"/>
        <end position="168"/>
    </location>
    <ligand>
        <name>substrate</name>
    </ligand>
</feature>
<dbReference type="InterPro" id="IPR036068">
    <property type="entry name" value="Nicotinate_pribotase-like_C"/>
</dbReference>
<dbReference type="EMBL" id="QOVW01000014">
    <property type="protein sequence ID" value="RDB36985.1"/>
    <property type="molecule type" value="Genomic_DNA"/>
</dbReference>
<comment type="pathway">
    <text evidence="2">Cofactor biosynthesis; NAD(+) biosynthesis; nicotinate D-ribonucleotide from quinolinate: step 1/1.</text>
</comment>
<feature type="domain" description="Quinolinate phosphoribosyl transferase N-terminal" evidence="12">
    <location>
        <begin position="66"/>
        <end position="139"/>
    </location>
</feature>
<dbReference type="UniPathway" id="UPA00253">
    <property type="reaction ID" value="UER00331"/>
</dbReference>
<evidence type="ECO:0000256" key="10">
    <source>
        <dbReference type="PIRSR" id="PIRSR006250-1"/>
    </source>
</evidence>
<reference evidence="13" key="1">
    <citation type="submission" date="2018-04" db="EMBL/GenBank/DDBJ databases">
        <title>Draft genome sequence of the Candidatus Spirobacillus cienkowskii, a pathogen of freshwater Daphnia species, reconstructed from hemolymph metagenomic reads.</title>
        <authorList>
            <person name="Bresciani L."/>
            <person name="Lemos L.N."/>
            <person name="Wale N."/>
            <person name="Lin J.Y."/>
            <person name="Fernandes G.R."/>
            <person name="Duffy M.A."/>
            <person name="Rodrigues J.M."/>
        </authorList>
    </citation>
    <scope>NUCLEOTIDE SEQUENCE [LARGE SCALE GENOMIC DNA]</scope>
    <source>
        <strain evidence="13">Binning01</strain>
    </source>
</reference>
<dbReference type="InterPro" id="IPR004393">
    <property type="entry name" value="NadC"/>
</dbReference>
<comment type="function">
    <text evidence="1">Involved in the catabolism of quinolinic acid (QA).</text>
</comment>
<feature type="binding site" evidence="10">
    <location>
        <position position="230"/>
    </location>
    <ligand>
        <name>substrate</name>
    </ligand>
</feature>
<dbReference type="InterPro" id="IPR013785">
    <property type="entry name" value="Aldolase_TIM"/>
</dbReference>
<evidence type="ECO:0000256" key="6">
    <source>
        <dbReference type="ARBA" id="ARBA00022676"/>
    </source>
</evidence>
<evidence type="ECO:0000256" key="9">
    <source>
        <dbReference type="PIRNR" id="PIRNR006250"/>
    </source>
</evidence>
<evidence type="ECO:0000256" key="8">
    <source>
        <dbReference type="ARBA" id="ARBA00033102"/>
    </source>
</evidence>
<dbReference type="Proteomes" id="UP000253934">
    <property type="component" value="Unassembled WGS sequence"/>
</dbReference>
<sequence length="317" mass="35298">MDLTKVKPHCPFSMPKKELLQSDFNHFCNAKLGLAPNKVQADLLRWLDEDHGSGDPSLYSGITDVQLANFYIVAKQNFTLCGLNIMQEIFYLASGGEIKLFSDVKDGELVEKRDIILGGIANTTSILLAERTALNIGAKLSGISTKTKSILSEIRKYSEDVNLLETRKTTPGLRIYEKYATRTAGARNHRHGLDCGAMLKENHLRSIGSIEIALDNLTNNAPILTKIEIEVTNLTEFRAALKKQPDVIMLDNFSNDDIKIAVQEKNNYNKNIKLELSGNLDEKNINEISTIGVNYLSMGALIHKASWVDISLQLYLS</sequence>
<dbReference type="SUPFAM" id="SSF51690">
    <property type="entry name" value="Nicotinate/Quinolinate PRTase C-terminal domain-like"/>
    <property type="match status" value="1"/>
</dbReference>
<feature type="binding site" evidence="10">
    <location>
        <position position="200"/>
    </location>
    <ligand>
        <name>substrate</name>
    </ligand>
</feature>
<proteinExistence type="inferred from homology"/>
<evidence type="ECO:0000256" key="1">
    <source>
        <dbReference type="ARBA" id="ARBA00003237"/>
    </source>
</evidence>
<gene>
    <name evidence="13" type="primary">nadC</name>
    <name evidence="13" type="ORF">DCC88_02340</name>
</gene>
<dbReference type="InterPro" id="IPR037128">
    <property type="entry name" value="Quinolinate_PRibosylTase_N_sf"/>
</dbReference>
<organism evidence="13 14">
    <name type="scientific">Spirobacillus cienkowskii</name>
    <dbReference type="NCBI Taxonomy" id="495820"/>
    <lineage>
        <taxon>Bacteria</taxon>
        <taxon>Pseudomonadati</taxon>
        <taxon>Bdellovibrionota</taxon>
        <taxon>Oligoflexia</taxon>
        <taxon>Silvanigrellales</taxon>
        <taxon>Spirobacillus</taxon>
    </lineage>
</organism>
<keyword evidence="5" id="KW-0662">Pyridine nucleotide biosynthesis</keyword>
<evidence type="ECO:0000313" key="14">
    <source>
        <dbReference type="Proteomes" id="UP000253934"/>
    </source>
</evidence>
<feature type="binding site" evidence="10">
    <location>
        <begin position="277"/>
        <end position="279"/>
    </location>
    <ligand>
        <name>substrate</name>
    </ligand>
</feature>
<dbReference type="AlphaFoldDB" id="A0A369KWA6"/>
<dbReference type="PANTHER" id="PTHR32179">
    <property type="entry name" value="NICOTINATE-NUCLEOTIDE PYROPHOSPHORYLASE [CARBOXYLATING]"/>
    <property type="match status" value="1"/>
</dbReference>
<name>A0A369KWA6_9BACT</name>
<evidence type="ECO:0000256" key="2">
    <source>
        <dbReference type="ARBA" id="ARBA00004893"/>
    </source>
</evidence>
<dbReference type="InterPro" id="IPR002638">
    <property type="entry name" value="Quinolinate_PRibosylTrfase_C"/>
</dbReference>
<dbReference type="GO" id="GO:0005737">
    <property type="term" value="C:cytoplasm"/>
    <property type="evidence" value="ECO:0007669"/>
    <property type="project" value="TreeGrafter"/>
</dbReference>
<evidence type="ECO:0000259" key="12">
    <source>
        <dbReference type="Pfam" id="PF02749"/>
    </source>
</evidence>
<feature type="binding site" evidence="10">
    <location>
        <position position="190"/>
    </location>
    <ligand>
        <name>substrate</name>
    </ligand>
</feature>
<dbReference type="Gene3D" id="3.20.20.70">
    <property type="entry name" value="Aldolase class I"/>
    <property type="match status" value="1"/>
</dbReference>
<dbReference type="PIRSF" id="PIRSF006250">
    <property type="entry name" value="NadC_ModD"/>
    <property type="match status" value="1"/>
</dbReference>
<dbReference type="NCBIfam" id="TIGR00078">
    <property type="entry name" value="nadC"/>
    <property type="match status" value="1"/>
</dbReference>
<dbReference type="SUPFAM" id="SSF54675">
    <property type="entry name" value="Nicotinate/Quinolinate PRTase N-terminal domain-like"/>
    <property type="match status" value="1"/>
</dbReference>
<feature type="binding site" evidence="10">
    <location>
        <position position="251"/>
    </location>
    <ligand>
        <name>substrate</name>
    </ligand>
</feature>
<dbReference type="FunFam" id="3.20.20.70:FF:000030">
    <property type="entry name" value="Nicotinate-nucleotide pyrophosphorylase, carboxylating"/>
    <property type="match status" value="1"/>
</dbReference>
<evidence type="ECO:0000313" key="13">
    <source>
        <dbReference type="EMBL" id="RDB36985.1"/>
    </source>
</evidence>